<name>A0A5C8F4Q0_9SPIR</name>
<feature type="signal peptide" evidence="1">
    <location>
        <begin position="1"/>
        <end position="26"/>
    </location>
</feature>
<organism evidence="2 3">
    <name type="scientific">Brachyspira aalborgi</name>
    <dbReference type="NCBI Taxonomy" id="29522"/>
    <lineage>
        <taxon>Bacteria</taxon>
        <taxon>Pseudomonadati</taxon>
        <taxon>Spirochaetota</taxon>
        <taxon>Spirochaetia</taxon>
        <taxon>Brachyspirales</taxon>
        <taxon>Brachyspiraceae</taxon>
        <taxon>Brachyspira</taxon>
    </lineage>
</organism>
<sequence length="62" mass="6435">MYNFKKLFTYMVVGALVMALSISCKNNDKTGSEGGISSIPTASGNAAIVGDATFTGTLNRTV</sequence>
<feature type="chain" id="PRO_5022784151" evidence="1">
    <location>
        <begin position="27"/>
        <end position="62"/>
    </location>
</feature>
<evidence type="ECO:0000313" key="3">
    <source>
        <dbReference type="Proteomes" id="UP000324574"/>
    </source>
</evidence>
<gene>
    <name evidence="2" type="ORF">EPJ70_07915</name>
</gene>
<comment type="caution">
    <text evidence="2">The sequence shown here is derived from an EMBL/GenBank/DDBJ whole genome shotgun (WGS) entry which is preliminary data.</text>
</comment>
<evidence type="ECO:0000313" key="2">
    <source>
        <dbReference type="EMBL" id="TXJ44152.1"/>
    </source>
</evidence>
<dbReference type="Proteomes" id="UP000324574">
    <property type="component" value="Unassembled WGS sequence"/>
</dbReference>
<dbReference type="EMBL" id="SAYG01000009">
    <property type="protein sequence ID" value="TXJ44152.1"/>
    <property type="molecule type" value="Genomic_DNA"/>
</dbReference>
<dbReference type="RefSeq" id="WP_147526860.1">
    <property type="nucleotide sequence ID" value="NZ_SAYG01000009.1"/>
</dbReference>
<dbReference type="PROSITE" id="PS51257">
    <property type="entry name" value="PROKAR_LIPOPROTEIN"/>
    <property type="match status" value="1"/>
</dbReference>
<protein>
    <submittedName>
        <fullName evidence="2">Uncharacterized protein</fullName>
    </submittedName>
</protein>
<accession>A0A5C8F4Q0</accession>
<dbReference type="AlphaFoldDB" id="A0A5C8F4Q0"/>
<keyword evidence="1" id="KW-0732">Signal</keyword>
<reference evidence="2 3" key="1">
    <citation type="journal article" date="1992" name="Lakartidningen">
        <title>[Penicillin V and not amoxicillin is the first choice preparation in acute otitis].</title>
        <authorList>
            <person name="Kamme C."/>
            <person name="Lundgren K."/>
            <person name="Prellner K."/>
        </authorList>
    </citation>
    <scope>NUCLEOTIDE SEQUENCE [LARGE SCALE GENOMIC DNA]</scope>
    <source>
        <strain evidence="2 3">PC3714II</strain>
    </source>
</reference>
<proteinExistence type="predicted"/>
<evidence type="ECO:0000256" key="1">
    <source>
        <dbReference type="SAM" id="SignalP"/>
    </source>
</evidence>